<name>A0A4Y3QSS9_STRCI</name>
<feature type="compositionally biased region" description="Basic residues" evidence="1">
    <location>
        <begin position="57"/>
        <end position="66"/>
    </location>
</feature>
<dbReference type="Proteomes" id="UP000319210">
    <property type="component" value="Unassembled WGS sequence"/>
</dbReference>
<evidence type="ECO:0000313" key="3">
    <source>
        <dbReference type="Proteomes" id="UP000319210"/>
    </source>
</evidence>
<dbReference type="EMBL" id="BJMM01000001">
    <property type="protein sequence ID" value="GEB47458.1"/>
    <property type="molecule type" value="Genomic_DNA"/>
</dbReference>
<evidence type="ECO:0000313" key="2">
    <source>
        <dbReference type="EMBL" id="GEB47458.1"/>
    </source>
</evidence>
<comment type="caution">
    <text evidence="2">The sequence shown here is derived from an EMBL/GenBank/DDBJ whole genome shotgun (WGS) entry which is preliminary data.</text>
</comment>
<sequence>MPEDFRILPYGGPVTCRFASTTCRVRETAVQNSGFRSPERTPESAVVLRAAETAGKTRGRPGFPRRRPGEGPSRPGRVPTAVGYAAHGGPAPLSPGESVREGP</sequence>
<feature type="region of interest" description="Disordered" evidence="1">
    <location>
        <begin position="52"/>
        <end position="103"/>
    </location>
</feature>
<dbReference type="AlphaFoldDB" id="A0A4Y3QSS9"/>
<gene>
    <name evidence="2" type="ORF">SCA03_00090</name>
</gene>
<reference evidence="2 3" key="1">
    <citation type="submission" date="2019-06" db="EMBL/GenBank/DDBJ databases">
        <title>Whole genome shotgun sequence of Streptomyces cacaoi subsp. cacaoi NBRC 12748.</title>
        <authorList>
            <person name="Hosoyama A."/>
            <person name="Uohara A."/>
            <person name="Ohji S."/>
            <person name="Ichikawa N."/>
        </authorList>
    </citation>
    <scope>NUCLEOTIDE SEQUENCE [LARGE SCALE GENOMIC DNA]</scope>
    <source>
        <strain evidence="2 3">NBRC 12748</strain>
    </source>
</reference>
<proteinExistence type="predicted"/>
<evidence type="ECO:0000256" key="1">
    <source>
        <dbReference type="SAM" id="MobiDB-lite"/>
    </source>
</evidence>
<organism evidence="2 3">
    <name type="scientific">Streptomyces cacaoi</name>
    <dbReference type="NCBI Taxonomy" id="1898"/>
    <lineage>
        <taxon>Bacteria</taxon>
        <taxon>Bacillati</taxon>
        <taxon>Actinomycetota</taxon>
        <taxon>Actinomycetes</taxon>
        <taxon>Kitasatosporales</taxon>
        <taxon>Streptomycetaceae</taxon>
        <taxon>Streptomyces</taxon>
    </lineage>
</organism>
<accession>A0A4Y3QSS9</accession>
<protein>
    <submittedName>
        <fullName evidence="2">Uncharacterized protein</fullName>
    </submittedName>
</protein>
<keyword evidence="3" id="KW-1185">Reference proteome</keyword>